<comment type="caution">
    <text evidence="2">The sequence shown here is derived from an EMBL/GenBank/DDBJ whole genome shotgun (WGS) entry which is preliminary data.</text>
</comment>
<organism evidence="2 3">
    <name type="scientific">Jeongeupia chitinilytica</name>
    <dbReference type="NCBI Taxonomy" id="1041641"/>
    <lineage>
        <taxon>Bacteria</taxon>
        <taxon>Pseudomonadati</taxon>
        <taxon>Pseudomonadota</taxon>
        <taxon>Betaproteobacteria</taxon>
        <taxon>Neisseriales</taxon>
        <taxon>Chitinibacteraceae</taxon>
        <taxon>Jeongeupia</taxon>
    </lineage>
</organism>
<evidence type="ECO:0000313" key="2">
    <source>
        <dbReference type="EMBL" id="GHD60890.1"/>
    </source>
</evidence>
<dbReference type="EMBL" id="BMYO01000003">
    <property type="protein sequence ID" value="GHD60890.1"/>
    <property type="molecule type" value="Genomic_DNA"/>
</dbReference>
<accession>A0ABQ3GY74</accession>
<name>A0ABQ3GY74_9NEIS</name>
<feature type="chain" id="PRO_5047321344" description="Secreted protein" evidence="1">
    <location>
        <begin position="25"/>
        <end position="130"/>
    </location>
</feature>
<keyword evidence="1" id="KW-0732">Signal</keyword>
<gene>
    <name evidence="2" type="ORF">GCM10007350_14680</name>
</gene>
<evidence type="ECO:0008006" key="4">
    <source>
        <dbReference type="Google" id="ProtNLM"/>
    </source>
</evidence>
<evidence type="ECO:0000313" key="3">
    <source>
        <dbReference type="Proteomes" id="UP000604737"/>
    </source>
</evidence>
<feature type="signal peptide" evidence="1">
    <location>
        <begin position="1"/>
        <end position="24"/>
    </location>
</feature>
<dbReference type="RefSeq" id="WP_189459528.1">
    <property type="nucleotide sequence ID" value="NZ_BMYO01000003.1"/>
</dbReference>
<sequence>MKIRHPLKTAAALVATFVTTTTLAASVPVSDGPVTQAFVTCLRAIPATLDPASREYASKAIPCYRTAKKEAIAYGRQNKLSEKQLAEFWQKASADNNTMEDAWTLGDDTVEPAQFFVSYVELAVQGEKPE</sequence>
<dbReference type="Proteomes" id="UP000604737">
    <property type="component" value="Unassembled WGS sequence"/>
</dbReference>
<reference evidence="3" key="1">
    <citation type="journal article" date="2019" name="Int. J. Syst. Evol. Microbiol.">
        <title>The Global Catalogue of Microorganisms (GCM) 10K type strain sequencing project: providing services to taxonomists for standard genome sequencing and annotation.</title>
        <authorList>
            <consortium name="The Broad Institute Genomics Platform"/>
            <consortium name="The Broad Institute Genome Sequencing Center for Infectious Disease"/>
            <person name="Wu L."/>
            <person name="Ma J."/>
        </authorList>
    </citation>
    <scope>NUCLEOTIDE SEQUENCE [LARGE SCALE GENOMIC DNA]</scope>
    <source>
        <strain evidence="3">KCTC 23701</strain>
    </source>
</reference>
<evidence type="ECO:0000256" key="1">
    <source>
        <dbReference type="SAM" id="SignalP"/>
    </source>
</evidence>
<proteinExistence type="predicted"/>
<protein>
    <recommendedName>
        <fullName evidence="4">Secreted protein</fullName>
    </recommendedName>
</protein>
<keyword evidence="3" id="KW-1185">Reference proteome</keyword>